<dbReference type="AlphaFoldDB" id="A0A2K0XL28"/>
<evidence type="ECO:0000313" key="1">
    <source>
        <dbReference type="EMBL" id="PNP95232.1"/>
    </source>
</evidence>
<dbReference type="Proteomes" id="UP000236634">
    <property type="component" value="Unassembled WGS sequence"/>
</dbReference>
<comment type="caution">
    <text evidence="1">The sequence shown here is derived from an EMBL/GenBank/DDBJ whole genome shotgun (WGS) entry which is preliminary data.</text>
</comment>
<sequence length="59" mass="6837">MRYKVKSKNIDLQASSFNAGRILPFFSGYAYHLMQVKLYSAFIDLVSNVKLINYSLIRC</sequence>
<accession>A0A2K0XL28</accession>
<proteinExistence type="predicted"/>
<gene>
    <name evidence="1" type="ORF">BFS16_05790</name>
</gene>
<organism evidence="1 2">
    <name type="scientific">Hoylesella timonensis</name>
    <dbReference type="NCBI Taxonomy" id="386414"/>
    <lineage>
        <taxon>Bacteria</taxon>
        <taxon>Pseudomonadati</taxon>
        <taxon>Bacteroidota</taxon>
        <taxon>Bacteroidia</taxon>
        <taxon>Bacteroidales</taxon>
        <taxon>Prevotellaceae</taxon>
        <taxon>Hoylesella</taxon>
    </lineage>
</organism>
<dbReference type="EMBL" id="NBAX01000004">
    <property type="protein sequence ID" value="PNP95232.1"/>
    <property type="molecule type" value="Genomic_DNA"/>
</dbReference>
<reference evidence="1 2" key="1">
    <citation type="submission" date="2017-03" db="EMBL/GenBank/DDBJ databases">
        <authorList>
            <person name="Afonso C.L."/>
            <person name="Miller P.J."/>
            <person name="Scott M.A."/>
            <person name="Spackman E."/>
            <person name="Goraichik I."/>
            <person name="Dimitrov K.M."/>
            <person name="Suarez D.L."/>
            <person name="Swayne D.E."/>
        </authorList>
    </citation>
    <scope>NUCLEOTIDE SEQUENCE [LARGE SCALE GENOMIC DNA]</scope>
    <source>
        <strain evidence="1 2">DNF00076</strain>
    </source>
</reference>
<evidence type="ECO:0000313" key="2">
    <source>
        <dbReference type="Proteomes" id="UP000236634"/>
    </source>
</evidence>
<name>A0A2K0XL28_9BACT</name>
<protein>
    <submittedName>
        <fullName evidence="1">Uncharacterized protein</fullName>
    </submittedName>
</protein>